<gene>
    <name evidence="1" type="ORF">AS202_03550</name>
</gene>
<dbReference type="AlphaFoldDB" id="A0A0S7EG18"/>
<organism evidence="1 2">
    <name type="scientific">Myroides odoratimimus</name>
    <dbReference type="NCBI Taxonomy" id="76832"/>
    <lineage>
        <taxon>Bacteria</taxon>
        <taxon>Pseudomonadati</taxon>
        <taxon>Bacteroidota</taxon>
        <taxon>Flavobacteriia</taxon>
        <taxon>Flavobacteriales</taxon>
        <taxon>Flavobacteriaceae</taxon>
        <taxon>Myroides</taxon>
    </lineage>
</organism>
<protein>
    <submittedName>
        <fullName evidence="1">Uncharacterized protein</fullName>
    </submittedName>
</protein>
<sequence length="344" mass="38573">MNLKLNIYISLFLLLLSNTVLAQYDLNIYGGGQSVLNSYNDLKVGKTEDKQISVQFRRFYGTPSPTKWKLTVRLLDDYYAGNYMVPAEMSTLSTNKQGGNFNQLAFSVVGRDLPLSKYQENTIIESTTPLPEGNYYTLNFDLTIRGGVHLLTIPNNTYMSTYEFSLYDTSSGRDQLLLRKTSGTGNARFQINYVGNHGDQIAELRNGASEFVFNFDSPDDIVKGKTITISNALYIKSYQGHQVLVKTADNMMYNNTMSNSLPVSILKLKATLNNLEGGSPSDARDVKIFGPLSLSANEQPLASFSRWSQSMSYNLELSIPPNQKELQQASGRYETYLYFVIVPN</sequence>
<proteinExistence type="predicted"/>
<dbReference type="KEGG" id="mod:AS202_03550"/>
<evidence type="ECO:0000313" key="1">
    <source>
        <dbReference type="EMBL" id="ALU25287.1"/>
    </source>
</evidence>
<evidence type="ECO:0000313" key="2">
    <source>
        <dbReference type="Proteomes" id="UP000069030"/>
    </source>
</evidence>
<dbReference type="EMBL" id="CP013690">
    <property type="protein sequence ID" value="ALU25287.1"/>
    <property type="molecule type" value="Genomic_DNA"/>
</dbReference>
<dbReference type="RefSeq" id="WP_006259678.1">
    <property type="nucleotide sequence ID" value="NZ_BCMQ01000005.1"/>
</dbReference>
<dbReference type="Proteomes" id="UP000069030">
    <property type="component" value="Chromosome"/>
</dbReference>
<name>A0A0S7EG18_9FLAO</name>
<accession>A0A0S7EG18</accession>
<reference evidence="1 2" key="1">
    <citation type="journal article" date="2016" name="J. Zhejiang Univ. Sci. B">
        <title>Antibiotic resistance mechanisms of Myroides sp.</title>
        <authorList>
            <person name="Hu S."/>
            <person name="Yuan S."/>
            <person name="Qu H."/>
            <person name="Jiang T."/>
            <person name="Zhou Y."/>
            <person name="Wang M."/>
            <person name="Ming D."/>
        </authorList>
    </citation>
    <scope>NUCLEOTIDE SEQUENCE [LARGE SCALE GENOMIC DNA]</scope>
    <source>
        <strain evidence="1 2">PR63039</strain>
    </source>
</reference>